<dbReference type="Proteomes" id="UP001056500">
    <property type="component" value="Chromosome"/>
</dbReference>
<dbReference type="RefSeq" id="WP_251871572.1">
    <property type="nucleotide sequence ID" value="NZ_CP098755.1"/>
</dbReference>
<sequence length="175" mass="20491">MRDVPNRHRGLPPRTPELLYQIVRKFYRGAVSHFDLIQEKKAEVQQVLTSTAGWPDRERETAIRQALTTLFLEFHFYVTCWLQIEMALYRLAKGNDRHAKIMDNYREVLKTHVTVRHHLDDTEACVEAQRGESSSVWSGATSDLYRFGDLYFTVDQRSLDSLHTLYEAIMAEKET</sequence>
<reference evidence="1" key="1">
    <citation type="submission" date="2022-06" db="EMBL/GenBank/DDBJ databases">
        <title>Genome sequencing of Brevibacillus sp. BB3-R1.</title>
        <authorList>
            <person name="Heo J."/>
            <person name="Lee D."/>
            <person name="Won M."/>
            <person name="Han B.-H."/>
            <person name="Hong S.-B."/>
            <person name="Kwon S.-W."/>
        </authorList>
    </citation>
    <scope>NUCLEOTIDE SEQUENCE</scope>
    <source>
        <strain evidence="1">BB3-R1</strain>
    </source>
</reference>
<protein>
    <submittedName>
        <fullName evidence="1">Uncharacterized protein</fullName>
    </submittedName>
</protein>
<name>A0ABY4WBA3_9BACL</name>
<dbReference type="EMBL" id="CP098755">
    <property type="protein sequence ID" value="USG64460.1"/>
    <property type="molecule type" value="Genomic_DNA"/>
</dbReference>
<accession>A0ABY4WBA3</accession>
<evidence type="ECO:0000313" key="1">
    <source>
        <dbReference type="EMBL" id="USG64460.1"/>
    </source>
</evidence>
<evidence type="ECO:0000313" key="2">
    <source>
        <dbReference type="Proteomes" id="UP001056500"/>
    </source>
</evidence>
<gene>
    <name evidence="1" type="ORF">NDK47_20255</name>
</gene>
<proteinExistence type="predicted"/>
<organism evidence="1 2">
    <name type="scientific">Brevibacillus ruminantium</name>
    <dbReference type="NCBI Taxonomy" id="2950604"/>
    <lineage>
        <taxon>Bacteria</taxon>
        <taxon>Bacillati</taxon>
        <taxon>Bacillota</taxon>
        <taxon>Bacilli</taxon>
        <taxon>Bacillales</taxon>
        <taxon>Paenibacillaceae</taxon>
        <taxon>Brevibacillus</taxon>
    </lineage>
</organism>
<keyword evidence="2" id="KW-1185">Reference proteome</keyword>